<feature type="domain" description="OmpA-like" evidence="6">
    <location>
        <begin position="256"/>
        <end position="371"/>
    </location>
</feature>
<feature type="chain" id="PRO_5037364286" evidence="5">
    <location>
        <begin position="20"/>
        <end position="371"/>
    </location>
</feature>
<dbReference type="InterPro" id="IPR006665">
    <property type="entry name" value="OmpA-like"/>
</dbReference>
<dbReference type="Proteomes" id="UP000603640">
    <property type="component" value="Unassembled WGS sequence"/>
</dbReference>
<keyword evidence="3" id="KW-0998">Cell outer membrane</keyword>
<accession>A0A923SLJ6</accession>
<dbReference type="AlphaFoldDB" id="A0A923SLJ6"/>
<comment type="subcellular location">
    <subcellularLocation>
        <location evidence="1">Cell outer membrane</location>
    </subcellularLocation>
</comment>
<dbReference type="PRINTS" id="PR01021">
    <property type="entry name" value="OMPADOMAIN"/>
</dbReference>
<dbReference type="InterPro" id="IPR050330">
    <property type="entry name" value="Bact_OuterMem_StrucFunc"/>
</dbReference>
<dbReference type="PROSITE" id="PS51123">
    <property type="entry name" value="OMPA_2"/>
    <property type="match status" value="1"/>
</dbReference>
<organism evidence="7 8">
    <name type="scientific">Pontibacter cellulosilyticus</name>
    <dbReference type="NCBI Taxonomy" id="1720253"/>
    <lineage>
        <taxon>Bacteria</taxon>
        <taxon>Pseudomonadati</taxon>
        <taxon>Bacteroidota</taxon>
        <taxon>Cytophagia</taxon>
        <taxon>Cytophagales</taxon>
        <taxon>Hymenobacteraceae</taxon>
        <taxon>Pontibacter</taxon>
    </lineage>
</organism>
<comment type="caution">
    <text evidence="7">The sequence shown here is derived from an EMBL/GenBank/DDBJ whole genome shotgun (WGS) entry which is preliminary data.</text>
</comment>
<dbReference type="PANTHER" id="PTHR30329:SF21">
    <property type="entry name" value="LIPOPROTEIN YIAD-RELATED"/>
    <property type="match status" value="1"/>
</dbReference>
<proteinExistence type="predicted"/>
<feature type="signal peptide" evidence="5">
    <location>
        <begin position="1"/>
        <end position="19"/>
    </location>
</feature>
<sequence length="371" mass="41715">MRIILLSLLFLNILVPAVAQNLVKNPSLEIYKDGVVGFRRISGTPDVASKYDKVIQYPPYYNSYQADLPTRSVSSVRFGDICLCQWFSETSSELTQVQLRKPLKKNKEYLVSLYTIKASVREPAISEVPVYFTKKKLPSTSKVYGFEEHELTGQQIPYVSLTSARSPVLDSMEDWVKVSAVYRAKGGERYLTIGNFLGANQEALEAMNPEGWEEIKRYIVQGTYYCYDNISVIPLSEAVPEEGEITKPTNVESPFAADRIITLSDVNFLTGSHDILPVAFPTLDALADFMATESEVTVHIMGHTDDVGSEEDNLRLSVRRAKAVKQYLESNGVAADRVTYTGFGENEPKVLNSTDENRARNRRVEIQIRQK</sequence>
<dbReference type="EMBL" id="JACRVF010000001">
    <property type="protein sequence ID" value="MBC5991225.1"/>
    <property type="molecule type" value="Genomic_DNA"/>
</dbReference>
<evidence type="ECO:0000259" key="6">
    <source>
        <dbReference type="PROSITE" id="PS51123"/>
    </source>
</evidence>
<evidence type="ECO:0000256" key="2">
    <source>
        <dbReference type="ARBA" id="ARBA00023136"/>
    </source>
</evidence>
<evidence type="ECO:0000256" key="4">
    <source>
        <dbReference type="PROSITE-ProRule" id="PRU00473"/>
    </source>
</evidence>
<evidence type="ECO:0000256" key="3">
    <source>
        <dbReference type="ARBA" id="ARBA00023237"/>
    </source>
</evidence>
<keyword evidence="5" id="KW-0732">Signal</keyword>
<evidence type="ECO:0000313" key="8">
    <source>
        <dbReference type="Proteomes" id="UP000603640"/>
    </source>
</evidence>
<keyword evidence="8" id="KW-1185">Reference proteome</keyword>
<dbReference type="PANTHER" id="PTHR30329">
    <property type="entry name" value="STATOR ELEMENT OF FLAGELLAR MOTOR COMPLEX"/>
    <property type="match status" value="1"/>
</dbReference>
<evidence type="ECO:0000256" key="1">
    <source>
        <dbReference type="ARBA" id="ARBA00004442"/>
    </source>
</evidence>
<dbReference type="InterPro" id="IPR036737">
    <property type="entry name" value="OmpA-like_sf"/>
</dbReference>
<dbReference type="Gene3D" id="3.30.1330.60">
    <property type="entry name" value="OmpA-like domain"/>
    <property type="match status" value="1"/>
</dbReference>
<keyword evidence="2 4" id="KW-0472">Membrane</keyword>
<dbReference type="GO" id="GO:0009279">
    <property type="term" value="C:cell outer membrane"/>
    <property type="evidence" value="ECO:0007669"/>
    <property type="project" value="UniProtKB-SubCell"/>
</dbReference>
<gene>
    <name evidence="7" type="ORF">H8S84_00090</name>
</gene>
<name>A0A923SLJ6_9BACT</name>
<dbReference type="SUPFAM" id="SSF103088">
    <property type="entry name" value="OmpA-like"/>
    <property type="match status" value="1"/>
</dbReference>
<protein>
    <submittedName>
        <fullName evidence="7">OmpA family protein</fullName>
    </submittedName>
</protein>
<reference evidence="7" key="1">
    <citation type="submission" date="2020-08" db="EMBL/GenBank/DDBJ databases">
        <title>Pontibacter sp. SD6 16S ribosomal RNA gene Genome sequencing and assembly.</title>
        <authorList>
            <person name="Kang M."/>
        </authorList>
    </citation>
    <scope>NUCLEOTIDE SEQUENCE</scope>
    <source>
        <strain evidence="7">SD6</strain>
    </source>
</reference>
<dbReference type="InterPro" id="IPR006664">
    <property type="entry name" value="OMP_bac"/>
</dbReference>
<dbReference type="Pfam" id="PF00691">
    <property type="entry name" value="OmpA"/>
    <property type="match status" value="1"/>
</dbReference>
<evidence type="ECO:0000313" key="7">
    <source>
        <dbReference type="EMBL" id="MBC5991225.1"/>
    </source>
</evidence>
<dbReference type="RefSeq" id="WP_187065242.1">
    <property type="nucleotide sequence ID" value="NZ_JACRVF010000001.1"/>
</dbReference>
<dbReference type="CDD" id="cd07185">
    <property type="entry name" value="OmpA_C-like"/>
    <property type="match status" value="1"/>
</dbReference>
<evidence type="ECO:0000256" key="5">
    <source>
        <dbReference type="SAM" id="SignalP"/>
    </source>
</evidence>